<keyword evidence="5" id="KW-1185">Reference proteome</keyword>
<dbReference type="SMART" id="SM00342">
    <property type="entry name" value="HTH_ARAC"/>
    <property type="match status" value="1"/>
</dbReference>
<dbReference type="InterPro" id="IPR018060">
    <property type="entry name" value="HTH_AraC"/>
</dbReference>
<dbReference type="GO" id="GO:0003700">
    <property type="term" value="F:DNA-binding transcription factor activity"/>
    <property type="evidence" value="ECO:0007669"/>
    <property type="project" value="InterPro"/>
</dbReference>
<reference evidence="4" key="1">
    <citation type="journal article" date="2014" name="Int. J. Syst. Evol. Microbiol.">
        <title>Complete genome sequence of Corynebacterium casei LMG S-19264T (=DSM 44701T), isolated from a smear-ripened cheese.</title>
        <authorList>
            <consortium name="US DOE Joint Genome Institute (JGI-PGF)"/>
            <person name="Walter F."/>
            <person name="Albersmeier A."/>
            <person name="Kalinowski J."/>
            <person name="Ruckert C."/>
        </authorList>
    </citation>
    <scope>NUCLEOTIDE SEQUENCE</scope>
    <source>
        <strain evidence="4">JCM 13064</strain>
    </source>
</reference>
<dbReference type="Gene3D" id="1.10.10.60">
    <property type="entry name" value="Homeodomain-like"/>
    <property type="match status" value="1"/>
</dbReference>
<sequence length="318" mass="34715">MTGRHHIAVLLLPGVLPLEFGIATQIFATDPHYELTVCADTEAGRVPGRGFAITVTAGLEALDEADTVIIPGYDDIDTAPSAELLAALQAAHARGARLVSICTAAFTLAAAGLLDGRPATTHWRLAERLRQRYPLVKVLPNQLYVDDGDILTSAGVTAGIDLCLHLILTDRGAAAANTRARDLVAPPRRRGGQAQFVEQLRPEASGDELAPLRQWMLDNLAKPMTIDDLAERAHMSRRTLIRRFRKETGTPPMAWLTDARIDRARELLEATTVPIEQIGRLTGLGAPASLRAAFHRHLDTSPQEYRSLFRHKDEKVDA</sequence>
<evidence type="ECO:0000313" key="4">
    <source>
        <dbReference type="EMBL" id="GGK66794.1"/>
    </source>
</evidence>
<dbReference type="PROSITE" id="PS01124">
    <property type="entry name" value="HTH_ARAC_FAMILY_2"/>
    <property type="match status" value="1"/>
</dbReference>
<dbReference type="InterPro" id="IPR029062">
    <property type="entry name" value="Class_I_gatase-like"/>
</dbReference>
<proteinExistence type="predicted"/>
<protein>
    <submittedName>
        <fullName evidence="4">AraC family transcriptional regulator</fullName>
    </submittedName>
</protein>
<dbReference type="SUPFAM" id="SSF46689">
    <property type="entry name" value="Homeodomain-like"/>
    <property type="match status" value="2"/>
</dbReference>
<dbReference type="PANTHER" id="PTHR43130">
    <property type="entry name" value="ARAC-FAMILY TRANSCRIPTIONAL REGULATOR"/>
    <property type="match status" value="1"/>
</dbReference>
<dbReference type="RefSeq" id="WP_189161482.1">
    <property type="nucleotide sequence ID" value="NZ_BMNT01000003.1"/>
</dbReference>
<evidence type="ECO:0000313" key="5">
    <source>
        <dbReference type="Proteomes" id="UP000645217"/>
    </source>
</evidence>
<evidence type="ECO:0000256" key="2">
    <source>
        <dbReference type="ARBA" id="ARBA00023163"/>
    </source>
</evidence>
<keyword evidence="2" id="KW-0804">Transcription</keyword>
<dbReference type="PANTHER" id="PTHR43130:SF3">
    <property type="entry name" value="HTH-TYPE TRANSCRIPTIONAL REGULATOR RV1931C"/>
    <property type="match status" value="1"/>
</dbReference>
<dbReference type="AlphaFoldDB" id="A0A917QST3"/>
<comment type="caution">
    <text evidence="4">The sequence shown here is derived from an EMBL/GenBank/DDBJ whole genome shotgun (WGS) entry which is preliminary data.</text>
</comment>
<accession>A0A917QST3</accession>
<dbReference type="EMBL" id="BMNT01000003">
    <property type="protein sequence ID" value="GGK66794.1"/>
    <property type="molecule type" value="Genomic_DNA"/>
</dbReference>
<dbReference type="Proteomes" id="UP000645217">
    <property type="component" value="Unassembled WGS sequence"/>
</dbReference>
<dbReference type="InterPro" id="IPR052158">
    <property type="entry name" value="INH-QAR"/>
</dbReference>
<gene>
    <name evidence="4" type="ORF">GCM10007964_07290</name>
</gene>
<dbReference type="Pfam" id="PF12833">
    <property type="entry name" value="HTH_18"/>
    <property type="match status" value="1"/>
</dbReference>
<dbReference type="SUPFAM" id="SSF52317">
    <property type="entry name" value="Class I glutamine amidotransferase-like"/>
    <property type="match status" value="1"/>
</dbReference>
<reference evidence="4" key="2">
    <citation type="submission" date="2020-09" db="EMBL/GenBank/DDBJ databases">
        <authorList>
            <person name="Sun Q."/>
            <person name="Ohkuma M."/>
        </authorList>
    </citation>
    <scope>NUCLEOTIDE SEQUENCE</scope>
    <source>
        <strain evidence="4">JCM 13064</strain>
    </source>
</reference>
<name>A0A917QST3_9ACTN</name>
<keyword evidence="1" id="KW-0805">Transcription regulation</keyword>
<dbReference type="GO" id="GO:0043565">
    <property type="term" value="F:sequence-specific DNA binding"/>
    <property type="evidence" value="ECO:0007669"/>
    <property type="project" value="InterPro"/>
</dbReference>
<evidence type="ECO:0000256" key="1">
    <source>
        <dbReference type="ARBA" id="ARBA00023015"/>
    </source>
</evidence>
<dbReference type="Pfam" id="PF01965">
    <property type="entry name" value="DJ-1_PfpI"/>
    <property type="match status" value="1"/>
</dbReference>
<dbReference type="CDD" id="cd03137">
    <property type="entry name" value="GATase1_AraC_1"/>
    <property type="match status" value="1"/>
</dbReference>
<organism evidence="4 5">
    <name type="scientific">Sphaerisporangium melleum</name>
    <dbReference type="NCBI Taxonomy" id="321316"/>
    <lineage>
        <taxon>Bacteria</taxon>
        <taxon>Bacillati</taxon>
        <taxon>Actinomycetota</taxon>
        <taxon>Actinomycetes</taxon>
        <taxon>Streptosporangiales</taxon>
        <taxon>Streptosporangiaceae</taxon>
        <taxon>Sphaerisporangium</taxon>
    </lineage>
</organism>
<evidence type="ECO:0000259" key="3">
    <source>
        <dbReference type="PROSITE" id="PS01124"/>
    </source>
</evidence>
<dbReference type="Gene3D" id="3.40.50.880">
    <property type="match status" value="1"/>
</dbReference>
<dbReference type="InterPro" id="IPR009057">
    <property type="entry name" value="Homeodomain-like_sf"/>
</dbReference>
<dbReference type="InterPro" id="IPR002818">
    <property type="entry name" value="DJ-1/PfpI"/>
</dbReference>
<feature type="domain" description="HTH araC/xylS-type" evidence="3">
    <location>
        <begin position="210"/>
        <end position="308"/>
    </location>
</feature>